<reference evidence="1 2" key="1">
    <citation type="submission" date="2022-03" db="EMBL/GenBank/DDBJ databases">
        <title>Hymenobactersp. isolated from the air.</title>
        <authorList>
            <person name="Won M."/>
            <person name="Kwon S.-W."/>
        </authorList>
    </citation>
    <scope>NUCLEOTIDE SEQUENCE [LARGE SCALE GENOMIC DNA]</scope>
    <source>
        <strain evidence="1 2">KACC 22596</strain>
    </source>
</reference>
<proteinExistence type="predicted"/>
<evidence type="ECO:0000313" key="1">
    <source>
        <dbReference type="EMBL" id="UOE32792.1"/>
    </source>
</evidence>
<dbReference type="SUPFAM" id="SSF111069">
    <property type="entry name" value="Hypothetical protein yfbM"/>
    <property type="match status" value="1"/>
</dbReference>
<name>A0ABY4B357_9BACT</name>
<dbReference type="RefSeq" id="WP_243511959.1">
    <property type="nucleotide sequence ID" value="NZ_CP094534.1"/>
</dbReference>
<accession>A0ABY4B357</accession>
<dbReference type="Pfam" id="PF08974">
    <property type="entry name" value="DUF1877"/>
    <property type="match status" value="1"/>
</dbReference>
<evidence type="ECO:0000313" key="2">
    <source>
        <dbReference type="Proteomes" id="UP000831390"/>
    </source>
</evidence>
<dbReference type="EMBL" id="CP094534">
    <property type="protein sequence ID" value="UOE32792.1"/>
    <property type="molecule type" value="Genomic_DNA"/>
</dbReference>
<organism evidence="1 2">
    <name type="scientific">Hymenobacter monticola</name>
    <dbReference type="NCBI Taxonomy" id="1705399"/>
    <lineage>
        <taxon>Bacteria</taxon>
        <taxon>Pseudomonadati</taxon>
        <taxon>Bacteroidota</taxon>
        <taxon>Cytophagia</taxon>
        <taxon>Cytophagales</taxon>
        <taxon>Hymenobacteraceae</taxon>
        <taxon>Hymenobacter</taxon>
    </lineage>
</organism>
<keyword evidence="2" id="KW-1185">Reference proteome</keyword>
<sequence length="167" mass="19554">MSCLGVLFSVDQKTVDLIKELLSDDERVDYIREVLEVDYFENNPQWVYELDKAWDGMHRTLTDGELEFDNDDYPLSHVILGGEILCENDNYIIVLKDKEQVLEIAAGVSKVSKEEFAKKYFLLDPDNYDSSVDEEDFEYTWAYFEDSISFWQKAAQENRSVLFTVDQ</sequence>
<protein>
    <submittedName>
        <fullName evidence="1">YfbM family protein</fullName>
    </submittedName>
</protein>
<gene>
    <name evidence="1" type="ORF">MTP16_16850</name>
</gene>
<dbReference type="Proteomes" id="UP000831390">
    <property type="component" value="Chromosome"/>
</dbReference>
<dbReference type="InterPro" id="IPR035944">
    <property type="entry name" value="YfbM-like_sf"/>
</dbReference>
<dbReference type="InterPro" id="IPR015068">
    <property type="entry name" value="DUF1877"/>
</dbReference>
<dbReference type="Gene3D" id="3.40.1760.10">
    <property type="entry name" value="YfbM-like super family"/>
    <property type="match status" value="1"/>
</dbReference>